<reference evidence="2" key="1">
    <citation type="submission" date="2020-08" db="EMBL/GenBank/DDBJ databases">
        <title>Multicomponent nature underlies the extraordinary mechanical properties of spider dragline silk.</title>
        <authorList>
            <person name="Kono N."/>
            <person name="Nakamura H."/>
            <person name="Mori M."/>
            <person name="Yoshida Y."/>
            <person name="Ohtoshi R."/>
            <person name="Malay A.D."/>
            <person name="Moran D.A.P."/>
            <person name="Tomita M."/>
            <person name="Numata K."/>
            <person name="Arakawa K."/>
        </authorList>
    </citation>
    <scope>NUCLEOTIDE SEQUENCE</scope>
</reference>
<proteinExistence type="predicted"/>
<organism evidence="2 3">
    <name type="scientific">Trichonephila inaurata madagascariensis</name>
    <dbReference type="NCBI Taxonomy" id="2747483"/>
    <lineage>
        <taxon>Eukaryota</taxon>
        <taxon>Metazoa</taxon>
        <taxon>Ecdysozoa</taxon>
        <taxon>Arthropoda</taxon>
        <taxon>Chelicerata</taxon>
        <taxon>Arachnida</taxon>
        <taxon>Araneae</taxon>
        <taxon>Araneomorphae</taxon>
        <taxon>Entelegynae</taxon>
        <taxon>Araneoidea</taxon>
        <taxon>Nephilidae</taxon>
        <taxon>Trichonephila</taxon>
        <taxon>Trichonephila inaurata</taxon>
    </lineage>
</organism>
<evidence type="ECO:0000256" key="1">
    <source>
        <dbReference type="SAM" id="MobiDB-lite"/>
    </source>
</evidence>
<feature type="region of interest" description="Disordered" evidence="1">
    <location>
        <begin position="365"/>
        <end position="395"/>
    </location>
</feature>
<comment type="caution">
    <text evidence="2">The sequence shown here is derived from an EMBL/GenBank/DDBJ whole genome shotgun (WGS) entry which is preliminary data.</text>
</comment>
<keyword evidence="3" id="KW-1185">Reference proteome</keyword>
<dbReference type="EMBL" id="BMAV01006034">
    <property type="protein sequence ID" value="GFY47622.1"/>
    <property type="molecule type" value="Genomic_DNA"/>
</dbReference>
<sequence length="395" mass="44308">MAKDTKFNQAKSLSTVNEQQKPTFAMSMFSNQILSLEVKELWSSETIGTHTHKEIRKGVVSKKSEFLTSVALKLIKKNGSQSIYFPHKTKLLSHADEQIFKDWYALNGKKYTSKKDYTDARQAMSSSLRKSDYVEKVLVSGNKLVYRILNEEEVKEKKIKKDIMKKLKKEESDYVSNLLSVDSPKSNGVDSAYNSGVGSPGSSEVDFASAMNDLDIESNSKLIEAITHDHAFGFAYQTKSPLEANLLTDPLVPMPYSDPMDFVEDHMNVNNTVGVNLNELQNPIIRNGSVILGTVDYTRTVDNISTEEMLSDHSLQNPDDISNENFIMENFSSNDGSIPSFDSIHPLDFNFEELFGFDCNKLELPPPTNMESPPPTSMEWPPPTSMESPPPTSME</sequence>
<dbReference type="OrthoDB" id="6437671at2759"/>
<gene>
    <name evidence="2" type="primary">AVEN_216815_1</name>
    <name evidence="2" type="ORF">TNIN_314411</name>
</gene>
<evidence type="ECO:0000313" key="2">
    <source>
        <dbReference type="EMBL" id="GFY47622.1"/>
    </source>
</evidence>
<protein>
    <submittedName>
        <fullName evidence="2">Uncharacterized protein</fullName>
    </submittedName>
</protein>
<dbReference type="AlphaFoldDB" id="A0A8X6X7J7"/>
<dbReference type="Proteomes" id="UP000886998">
    <property type="component" value="Unassembled WGS sequence"/>
</dbReference>
<accession>A0A8X6X7J7</accession>
<evidence type="ECO:0000313" key="3">
    <source>
        <dbReference type="Proteomes" id="UP000886998"/>
    </source>
</evidence>
<feature type="non-terminal residue" evidence="2">
    <location>
        <position position="1"/>
    </location>
</feature>
<name>A0A8X6X7J7_9ARAC</name>